<proteinExistence type="predicted"/>
<dbReference type="AlphaFoldDB" id="A0A6M3XCU5"/>
<evidence type="ECO:0000313" key="1">
    <source>
        <dbReference type="EMBL" id="QJH95684.1"/>
    </source>
</evidence>
<gene>
    <name evidence="1" type="ORF">TM448B00502_0017</name>
</gene>
<organism evidence="1">
    <name type="scientific">viral metagenome</name>
    <dbReference type="NCBI Taxonomy" id="1070528"/>
    <lineage>
        <taxon>unclassified sequences</taxon>
        <taxon>metagenomes</taxon>
        <taxon>organismal metagenomes</taxon>
    </lineage>
</organism>
<name>A0A6M3XCU5_9ZZZZ</name>
<dbReference type="EMBL" id="MT144626">
    <property type="protein sequence ID" value="QJH95684.1"/>
    <property type="molecule type" value="Genomic_DNA"/>
</dbReference>
<reference evidence="1" key="1">
    <citation type="submission" date="2020-03" db="EMBL/GenBank/DDBJ databases">
        <title>The deep terrestrial virosphere.</title>
        <authorList>
            <person name="Holmfeldt K."/>
            <person name="Nilsson E."/>
            <person name="Simone D."/>
            <person name="Lopez-Fernandez M."/>
            <person name="Wu X."/>
            <person name="de Brujin I."/>
            <person name="Lundin D."/>
            <person name="Andersson A."/>
            <person name="Bertilsson S."/>
            <person name="Dopson M."/>
        </authorList>
    </citation>
    <scope>NUCLEOTIDE SEQUENCE</scope>
    <source>
        <strain evidence="1">TM448B00502</strain>
    </source>
</reference>
<protein>
    <submittedName>
        <fullName evidence="1">Uncharacterized protein</fullName>
    </submittedName>
</protein>
<accession>A0A6M3XCU5</accession>
<sequence length="130" mass="14656">MPIYASPLRSDVAYMIDDQPIVFHRYILITGDGVDTGNSWQWNASYKGRIDPLGQNVWFSQKNVLGETAKRVYTVLLPYTAVGLDTGDKMELYTIGGVSRGTFTVLYVDEYYDSSGSAWKVEANVERWQG</sequence>